<evidence type="ECO:0000256" key="6">
    <source>
        <dbReference type="ARBA" id="ARBA00023136"/>
    </source>
</evidence>
<keyword evidence="5 11" id="KW-0297">G-protein coupled receptor</keyword>
<feature type="transmembrane region" description="Helical" evidence="13">
    <location>
        <begin position="178"/>
        <end position="197"/>
    </location>
</feature>
<dbReference type="PRINTS" id="PR00246">
    <property type="entry name" value="SOMATOSTATNR"/>
</dbReference>
<name>A0ABD1KQG2_9TELE</name>
<keyword evidence="7" id="KW-1015">Disulfide bond</keyword>
<dbReference type="PRINTS" id="PR00589">
    <property type="entry name" value="SOMATOSTTN3R"/>
</dbReference>
<feature type="transmembrane region" description="Helical" evidence="13">
    <location>
        <begin position="303"/>
        <end position="324"/>
    </location>
</feature>
<reference evidence="15 16" key="1">
    <citation type="submission" date="2024-09" db="EMBL/GenBank/DDBJ databases">
        <title>A chromosome-level genome assembly of Gray's grenadier anchovy, Coilia grayii.</title>
        <authorList>
            <person name="Fu Z."/>
        </authorList>
    </citation>
    <scope>NUCLEOTIDE SEQUENCE [LARGE SCALE GENOMIC DNA]</scope>
    <source>
        <strain evidence="15">G4</strain>
        <tissue evidence="15">Muscle</tissue>
    </source>
</reference>
<evidence type="ECO:0000256" key="3">
    <source>
        <dbReference type="ARBA" id="ARBA00022692"/>
    </source>
</evidence>
<dbReference type="PROSITE" id="PS50262">
    <property type="entry name" value="G_PROTEIN_RECEP_F1_2"/>
    <property type="match status" value="1"/>
</dbReference>
<evidence type="ECO:0000256" key="1">
    <source>
        <dbReference type="ARBA" id="ARBA00004651"/>
    </source>
</evidence>
<evidence type="ECO:0000259" key="14">
    <source>
        <dbReference type="PROSITE" id="PS50262"/>
    </source>
</evidence>
<dbReference type="InterPro" id="IPR000586">
    <property type="entry name" value="Somatstn_rcpt"/>
</dbReference>
<feature type="transmembrane region" description="Helical" evidence="13">
    <location>
        <begin position="137"/>
        <end position="157"/>
    </location>
</feature>
<keyword evidence="8 11" id="KW-0675">Receptor</keyword>
<comment type="subcellular location">
    <subcellularLocation>
        <location evidence="1">Cell membrane</location>
        <topology evidence="1">Multi-pass membrane protein</topology>
    </subcellularLocation>
</comment>
<comment type="similarity">
    <text evidence="11">Belongs to the G-protein coupled receptor 1 family.</text>
</comment>
<organism evidence="15 16">
    <name type="scientific">Coilia grayii</name>
    <name type="common">Gray's grenadier anchovy</name>
    <dbReference type="NCBI Taxonomy" id="363190"/>
    <lineage>
        <taxon>Eukaryota</taxon>
        <taxon>Metazoa</taxon>
        <taxon>Chordata</taxon>
        <taxon>Craniata</taxon>
        <taxon>Vertebrata</taxon>
        <taxon>Euteleostomi</taxon>
        <taxon>Actinopterygii</taxon>
        <taxon>Neopterygii</taxon>
        <taxon>Teleostei</taxon>
        <taxon>Clupei</taxon>
        <taxon>Clupeiformes</taxon>
        <taxon>Clupeoidei</taxon>
        <taxon>Engraulidae</taxon>
        <taxon>Coilinae</taxon>
        <taxon>Coilia</taxon>
    </lineage>
</organism>
<dbReference type="FunFam" id="1.20.1070.10:FF:000039">
    <property type="entry name" value="somatostatin receptor type 2"/>
    <property type="match status" value="1"/>
</dbReference>
<evidence type="ECO:0000313" key="16">
    <source>
        <dbReference type="Proteomes" id="UP001591681"/>
    </source>
</evidence>
<dbReference type="SUPFAM" id="SSF81321">
    <property type="entry name" value="Family A G protein-coupled receptor-like"/>
    <property type="match status" value="1"/>
</dbReference>
<dbReference type="GO" id="GO:0004930">
    <property type="term" value="F:G protein-coupled receptor activity"/>
    <property type="evidence" value="ECO:0007669"/>
    <property type="project" value="UniProtKB-KW"/>
</dbReference>
<dbReference type="Pfam" id="PF00001">
    <property type="entry name" value="7tm_1"/>
    <property type="match status" value="1"/>
</dbReference>
<evidence type="ECO:0000256" key="10">
    <source>
        <dbReference type="ARBA" id="ARBA00023224"/>
    </source>
</evidence>
<feature type="compositionally biased region" description="Acidic residues" evidence="12">
    <location>
        <begin position="397"/>
        <end position="412"/>
    </location>
</feature>
<proteinExistence type="inferred from homology"/>
<dbReference type="Gene3D" id="1.20.1070.10">
    <property type="entry name" value="Rhodopsin 7-helix transmembrane proteins"/>
    <property type="match status" value="1"/>
</dbReference>
<evidence type="ECO:0000256" key="7">
    <source>
        <dbReference type="ARBA" id="ARBA00023157"/>
    </source>
</evidence>
<dbReference type="InterPro" id="IPR000276">
    <property type="entry name" value="GPCR_Rhodpsn"/>
</dbReference>
<keyword evidence="3 11" id="KW-0812">Transmembrane</keyword>
<keyword evidence="2" id="KW-1003">Cell membrane</keyword>
<gene>
    <name evidence="15" type="ORF">ACEWY4_003146</name>
</gene>
<dbReference type="InterPro" id="IPR017452">
    <property type="entry name" value="GPCR_Rhodpsn_7TM"/>
</dbReference>
<evidence type="ECO:0000256" key="11">
    <source>
        <dbReference type="RuleBase" id="RU000688"/>
    </source>
</evidence>
<feature type="transmembrane region" description="Helical" evidence="13">
    <location>
        <begin position="95"/>
        <end position="117"/>
    </location>
</feature>
<dbReference type="PROSITE" id="PS00237">
    <property type="entry name" value="G_PROTEIN_RECEP_F1_1"/>
    <property type="match status" value="1"/>
</dbReference>
<feature type="region of interest" description="Disordered" evidence="12">
    <location>
        <begin position="486"/>
        <end position="511"/>
    </location>
</feature>
<dbReference type="Proteomes" id="UP001591681">
    <property type="component" value="Unassembled WGS sequence"/>
</dbReference>
<dbReference type="SMART" id="SM01381">
    <property type="entry name" value="7TM_GPCR_Srsx"/>
    <property type="match status" value="1"/>
</dbReference>
<keyword evidence="10 11" id="KW-0807">Transducer</keyword>
<sequence>MDFTSAYPSANAYAPDNMSFMSLYPDMPFFQPLFNDTLNGSGPLNSSDCSNSGTCSQVLIPLIYIVVCIIGLGGNTLVIHIVLHYSNAESVTNIYILNLAIADELFMLGLPFLAMQVALHSWPFGSLMCRVVMTVDVINQFTSIFCLTVMSIDRYLAVVHPIRSSRWRRPQVAKAVNATVWLLSFTVGLPVVVFAGMRQGNCNIIWPQPERVWGASFIIYTSIVGFFLPLLVISLCYLLIVVKVRSSGKKVHATSTKRRKSERKVTRMVVIVVAAFVLCWLPFYALNILNLVVELPREHKGLYYLAVVLQYANSCANPIIYGFMSDNFKRGFRKALCRSSRRIDNHDPADHHRRQGHDNNHQQQQQQQQQDEELQQLHQRRHVLMPRESLRRVVRGEEDEDEEDYDDEELTEPTEMTEICKITQNGNGNVSRQQAESSCALLSDKVAATEAHKFLSPDRGGVAGSDVAGKAPGFRPAVSVPVLLNGAKNGSVKPLPEEPVEKNPLLEISYL</sequence>
<evidence type="ECO:0000256" key="9">
    <source>
        <dbReference type="ARBA" id="ARBA00023180"/>
    </source>
</evidence>
<comment type="caution">
    <text evidence="15">The sequence shown here is derived from an EMBL/GenBank/DDBJ whole genome shotgun (WGS) entry which is preliminary data.</text>
</comment>
<keyword evidence="9" id="KW-0325">Glycoprotein</keyword>
<accession>A0ABD1KQG2</accession>
<evidence type="ECO:0000256" key="5">
    <source>
        <dbReference type="ARBA" id="ARBA00023040"/>
    </source>
</evidence>
<evidence type="ECO:0000256" key="13">
    <source>
        <dbReference type="SAM" id="Phobius"/>
    </source>
</evidence>
<evidence type="ECO:0000256" key="2">
    <source>
        <dbReference type="ARBA" id="ARBA00022475"/>
    </source>
</evidence>
<evidence type="ECO:0000256" key="4">
    <source>
        <dbReference type="ARBA" id="ARBA00022989"/>
    </source>
</evidence>
<dbReference type="EMBL" id="JBHFQA010000003">
    <property type="protein sequence ID" value="KAL2101385.1"/>
    <property type="molecule type" value="Genomic_DNA"/>
</dbReference>
<dbReference type="PRINTS" id="PR00237">
    <property type="entry name" value="GPCRRHODOPSN"/>
</dbReference>
<dbReference type="CDD" id="cd15972">
    <property type="entry name" value="7tmA_SSTR3"/>
    <property type="match status" value="1"/>
</dbReference>
<feature type="transmembrane region" description="Helical" evidence="13">
    <location>
        <begin position="217"/>
        <end position="244"/>
    </location>
</feature>
<protein>
    <recommendedName>
        <fullName evidence="14">G-protein coupled receptors family 1 profile domain-containing protein</fullName>
    </recommendedName>
</protein>
<dbReference type="PANTHER" id="PTHR24229:SF42">
    <property type="entry name" value="SOMATOSTATIN RECEPTOR TYPE 3"/>
    <property type="match status" value="1"/>
</dbReference>
<dbReference type="AlphaFoldDB" id="A0ABD1KQG2"/>
<keyword evidence="4 13" id="KW-1133">Transmembrane helix</keyword>
<dbReference type="PANTHER" id="PTHR24229">
    <property type="entry name" value="NEUROPEPTIDES RECEPTOR"/>
    <property type="match status" value="1"/>
</dbReference>
<feature type="transmembrane region" description="Helical" evidence="13">
    <location>
        <begin position="265"/>
        <end position="283"/>
    </location>
</feature>
<feature type="transmembrane region" description="Helical" evidence="13">
    <location>
        <begin position="62"/>
        <end position="83"/>
    </location>
</feature>
<keyword evidence="16" id="KW-1185">Reference proteome</keyword>
<evidence type="ECO:0000313" key="15">
    <source>
        <dbReference type="EMBL" id="KAL2101385.1"/>
    </source>
</evidence>
<feature type="compositionally biased region" description="Basic and acidic residues" evidence="12">
    <location>
        <begin position="341"/>
        <end position="360"/>
    </location>
</feature>
<evidence type="ECO:0000256" key="12">
    <source>
        <dbReference type="SAM" id="MobiDB-lite"/>
    </source>
</evidence>
<feature type="region of interest" description="Disordered" evidence="12">
    <location>
        <begin position="341"/>
        <end position="374"/>
    </location>
</feature>
<dbReference type="InterPro" id="IPR001856">
    <property type="entry name" value="Somatstn_rcpt_3"/>
</dbReference>
<evidence type="ECO:0000256" key="8">
    <source>
        <dbReference type="ARBA" id="ARBA00023170"/>
    </source>
</evidence>
<feature type="region of interest" description="Disordered" evidence="12">
    <location>
        <begin position="388"/>
        <end position="416"/>
    </location>
</feature>
<feature type="domain" description="G-protein coupled receptors family 1 profile" evidence="14">
    <location>
        <begin position="74"/>
        <end position="321"/>
    </location>
</feature>
<keyword evidence="6 13" id="KW-0472">Membrane</keyword>
<dbReference type="GO" id="GO:0005886">
    <property type="term" value="C:plasma membrane"/>
    <property type="evidence" value="ECO:0007669"/>
    <property type="project" value="UniProtKB-SubCell"/>
</dbReference>